<dbReference type="Proteomes" id="UP000294530">
    <property type="component" value="Unassembled WGS sequence"/>
</dbReference>
<dbReference type="KEGG" id="blac:94349083"/>
<protein>
    <submittedName>
        <fullName evidence="2">Uncharacterized protein</fullName>
    </submittedName>
</protein>
<evidence type="ECO:0000256" key="1">
    <source>
        <dbReference type="SAM" id="MobiDB-lite"/>
    </source>
</evidence>
<feature type="region of interest" description="Disordered" evidence="1">
    <location>
        <begin position="39"/>
        <end position="59"/>
    </location>
</feature>
<dbReference type="RefSeq" id="XP_067817375.1">
    <property type="nucleotide sequence ID" value="XM_067963412.1"/>
</dbReference>
<evidence type="ECO:0000313" key="3">
    <source>
        <dbReference type="Proteomes" id="UP000294530"/>
    </source>
</evidence>
<dbReference type="GeneID" id="94349083"/>
<dbReference type="OrthoDB" id="445341at2759"/>
<evidence type="ECO:0000313" key="2">
    <source>
        <dbReference type="EMBL" id="TDH67876.1"/>
    </source>
</evidence>
<dbReference type="AlphaFoldDB" id="A0A976IDL9"/>
<dbReference type="EMBL" id="SHOA02000003">
    <property type="protein sequence ID" value="TDH67876.1"/>
    <property type="molecule type" value="Genomic_DNA"/>
</dbReference>
<keyword evidence="3" id="KW-1185">Reference proteome</keyword>
<sequence length="74" mass="8578">MLPAKKKKNAKKAKDKDFLATPNSVEEATIEDKVIRNSDEKAKKQRRKTGAIFKNNTERFEPMTKPVDLRINYN</sequence>
<organism evidence="2 3">
    <name type="scientific">Bremia lactucae</name>
    <name type="common">Lettuce downy mildew</name>
    <dbReference type="NCBI Taxonomy" id="4779"/>
    <lineage>
        <taxon>Eukaryota</taxon>
        <taxon>Sar</taxon>
        <taxon>Stramenopiles</taxon>
        <taxon>Oomycota</taxon>
        <taxon>Peronosporomycetes</taxon>
        <taxon>Peronosporales</taxon>
        <taxon>Peronosporaceae</taxon>
        <taxon>Bremia</taxon>
    </lineage>
</organism>
<comment type="caution">
    <text evidence="2">The sequence shown here is derived from an EMBL/GenBank/DDBJ whole genome shotgun (WGS) entry which is preliminary data.</text>
</comment>
<gene>
    <name evidence="2" type="ORF">CCR75_005331</name>
</gene>
<name>A0A976IDL9_BRELC</name>
<proteinExistence type="predicted"/>
<reference evidence="2 3" key="1">
    <citation type="journal article" date="2021" name="Genome Biol.">
        <title>AFLAP: assembly-free linkage analysis pipeline using k-mers from genome sequencing data.</title>
        <authorList>
            <person name="Fletcher K."/>
            <person name="Zhang L."/>
            <person name="Gil J."/>
            <person name="Han R."/>
            <person name="Cavanaugh K."/>
            <person name="Michelmore R."/>
        </authorList>
    </citation>
    <scope>NUCLEOTIDE SEQUENCE [LARGE SCALE GENOMIC DNA]</scope>
    <source>
        <strain evidence="2 3">SF5</strain>
    </source>
</reference>
<accession>A0A976IDL9</accession>